<dbReference type="CDD" id="cd11533">
    <property type="entry name" value="NTP-PPase_Af0060_like"/>
    <property type="match status" value="1"/>
</dbReference>
<dbReference type="InterPro" id="IPR046030">
    <property type="entry name" value="DUF5988"/>
</dbReference>
<evidence type="ECO:0000313" key="1">
    <source>
        <dbReference type="EMBL" id="GAA3934216.1"/>
    </source>
</evidence>
<comment type="caution">
    <text evidence="1">The sequence shown here is derived from an EMBL/GenBank/DDBJ whole genome shotgun (WGS) entry which is preliminary data.</text>
</comment>
<evidence type="ECO:0000313" key="2">
    <source>
        <dbReference type="Proteomes" id="UP001501000"/>
    </source>
</evidence>
<organism evidence="1 2">
    <name type="scientific">Streptomyces gulbargensis</name>
    <dbReference type="NCBI Taxonomy" id="364901"/>
    <lineage>
        <taxon>Bacteria</taxon>
        <taxon>Bacillati</taxon>
        <taxon>Actinomycetota</taxon>
        <taxon>Actinomycetes</taxon>
        <taxon>Kitasatosporales</taxon>
        <taxon>Streptomycetaceae</taxon>
        <taxon>Streptomyces</taxon>
    </lineage>
</organism>
<dbReference type="Gene3D" id="1.10.287.1080">
    <property type="entry name" value="MazG-like"/>
    <property type="match status" value="1"/>
</dbReference>
<sequence>MATQPPWDTIGRLAGLFTALDTARGIPPEQQWTLQVLKLAEEVGESAQAVIGAMGTNPRKGRSHTWGHVQEEVADTAITGLVALYRMLGDDAPAFLDRMLAEKAGAFLPYAGAPGAAGGARGETGAMAHKVFLEGGPDELPERVVPAANPGEDVKIPHRGGYEHFRETPRRQDTAEGTLRVYEWWERTEVAE</sequence>
<dbReference type="Proteomes" id="UP001501000">
    <property type="component" value="Unassembled WGS sequence"/>
</dbReference>
<dbReference type="Pfam" id="PF19450">
    <property type="entry name" value="DUF5988"/>
    <property type="match status" value="1"/>
</dbReference>
<gene>
    <name evidence="1" type="ORF">GCM10022244_48270</name>
</gene>
<reference evidence="2" key="1">
    <citation type="journal article" date="2019" name="Int. J. Syst. Evol. Microbiol.">
        <title>The Global Catalogue of Microorganisms (GCM) 10K type strain sequencing project: providing services to taxonomists for standard genome sequencing and annotation.</title>
        <authorList>
            <consortium name="The Broad Institute Genomics Platform"/>
            <consortium name="The Broad Institute Genome Sequencing Center for Infectious Disease"/>
            <person name="Wu L."/>
            <person name="Ma J."/>
        </authorList>
    </citation>
    <scope>NUCLEOTIDE SEQUENCE [LARGE SCALE GENOMIC DNA]</scope>
    <source>
        <strain evidence="2">JCM 16956</strain>
    </source>
</reference>
<dbReference type="InterPro" id="IPR044548">
    <property type="entry name" value="AF0060_NTP-PPase_MazG-like"/>
</dbReference>
<dbReference type="EMBL" id="BAABAJ010000020">
    <property type="protein sequence ID" value="GAA3934216.1"/>
    <property type="molecule type" value="Genomic_DNA"/>
</dbReference>
<keyword evidence="2" id="KW-1185">Reference proteome</keyword>
<accession>A0ABP7N0U4</accession>
<protein>
    <submittedName>
        <fullName evidence="1">Uncharacterized protein</fullName>
    </submittedName>
</protein>
<name>A0ABP7N0U4_9ACTN</name>
<proteinExistence type="predicted"/>